<protein>
    <submittedName>
        <fullName evidence="4">Acyl carrier protein</fullName>
    </submittedName>
</protein>
<proteinExistence type="predicted"/>
<sequence length="78" mass="8684">MWDAQFEDILRGFLPFIEPDEELGADASLRDLGLDSLGTVELLALLEGTYGVRFVDDALTMETFATPATLWKTLTQMT</sequence>
<accession>A0A6H9YKM3</accession>
<dbReference type="Gene3D" id="1.10.1200.10">
    <property type="entry name" value="ACP-like"/>
    <property type="match status" value="1"/>
</dbReference>
<gene>
    <name evidence="4" type="ORF">F8566_25970</name>
</gene>
<dbReference type="InterPro" id="IPR009081">
    <property type="entry name" value="PP-bd_ACP"/>
</dbReference>
<feature type="domain" description="Carrier" evidence="3">
    <location>
        <begin position="1"/>
        <end position="78"/>
    </location>
</feature>
<dbReference type="InterPro" id="IPR036736">
    <property type="entry name" value="ACP-like_sf"/>
</dbReference>
<dbReference type="SUPFAM" id="SSF47336">
    <property type="entry name" value="ACP-like"/>
    <property type="match status" value="1"/>
</dbReference>
<dbReference type="EMBL" id="WBMT01000012">
    <property type="protein sequence ID" value="KAB2346138.1"/>
    <property type="molecule type" value="Genomic_DNA"/>
</dbReference>
<evidence type="ECO:0000256" key="2">
    <source>
        <dbReference type="ARBA" id="ARBA00022553"/>
    </source>
</evidence>
<dbReference type="RefSeq" id="WP_151564316.1">
    <property type="nucleotide sequence ID" value="NZ_WBMT01000012.1"/>
</dbReference>
<dbReference type="PROSITE" id="PS50075">
    <property type="entry name" value="CARRIER"/>
    <property type="match status" value="1"/>
</dbReference>
<dbReference type="OrthoDB" id="3395095at2"/>
<dbReference type="PROSITE" id="PS00012">
    <property type="entry name" value="PHOSPHOPANTETHEINE"/>
    <property type="match status" value="1"/>
</dbReference>
<evidence type="ECO:0000259" key="3">
    <source>
        <dbReference type="PROSITE" id="PS50075"/>
    </source>
</evidence>
<reference evidence="4 5" key="1">
    <citation type="submission" date="2019-09" db="EMBL/GenBank/DDBJ databases">
        <title>Actinomadura physcomitrii sp. nov., a novel actinomycete isolated from moss [Physcomitrium sphaericum (Ludw) Fuernr].</title>
        <authorList>
            <person name="Zhuang X."/>
            <person name="Liu C."/>
        </authorList>
    </citation>
    <scope>NUCLEOTIDE SEQUENCE [LARGE SCALE GENOMIC DNA]</scope>
    <source>
        <strain evidence="4 5">HMC1</strain>
    </source>
</reference>
<dbReference type="Pfam" id="PF00550">
    <property type="entry name" value="PP-binding"/>
    <property type="match status" value="1"/>
</dbReference>
<comment type="caution">
    <text evidence="4">The sequence shown here is derived from an EMBL/GenBank/DDBJ whole genome shotgun (WGS) entry which is preliminary data.</text>
</comment>
<keyword evidence="5" id="KW-1185">Reference proteome</keyword>
<keyword evidence="2" id="KW-0597">Phosphoprotein</keyword>
<name>A0A6H9YKM3_9ACTN</name>
<evidence type="ECO:0000313" key="4">
    <source>
        <dbReference type="EMBL" id="KAB2346138.1"/>
    </source>
</evidence>
<evidence type="ECO:0000313" key="5">
    <source>
        <dbReference type="Proteomes" id="UP000468735"/>
    </source>
</evidence>
<keyword evidence="1" id="KW-0596">Phosphopantetheine</keyword>
<dbReference type="AlphaFoldDB" id="A0A6H9YKM3"/>
<dbReference type="Proteomes" id="UP000468735">
    <property type="component" value="Unassembled WGS sequence"/>
</dbReference>
<evidence type="ECO:0000256" key="1">
    <source>
        <dbReference type="ARBA" id="ARBA00022450"/>
    </source>
</evidence>
<organism evidence="4 5">
    <name type="scientific">Actinomadura rudentiformis</name>
    <dbReference type="NCBI Taxonomy" id="359158"/>
    <lineage>
        <taxon>Bacteria</taxon>
        <taxon>Bacillati</taxon>
        <taxon>Actinomycetota</taxon>
        <taxon>Actinomycetes</taxon>
        <taxon>Streptosporangiales</taxon>
        <taxon>Thermomonosporaceae</taxon>
        <taxon>Actinomadura</taxon>
    </lineage>
</organism>
<dbReference type="InterPro" id="IPR006162">
    <property type="entry name" value="Ppantetheine_attach_site"/>
</dbReference>